<name>A0A929RXE9_9BACT</name>
<proteinExistence type="predicted"/>
<dbReference type="InterPro" id="IPR018832">
    <property type="entry name" value="Pept_C25_gingipain_C"/>
</dbReference>
<protein>
    <submittedName>
        <fullName evidence="4">DUF2436 domain-containing protein</fullName>
    </submittedName>
</protein>
<dbReference type="Proteomes" id="UP000704068">
    <property type="component" value="Unassembled WGS sequence"/>
</dbReference>
<organism evidence="4 5">
    <name type="scientific">Alloprevotella tannerae</name>
    <dbReference type="NCBI Taxonomy" id="76122"/>
    <lineage>
        <taxon>Bacteria</taxon>
        <taxon>Pseudomonadati</taxon>
        <taxon>Bacteroidota</taxon>
        <taxon>Bacteroidia</taxon>
        <taxon>Bacteroidales</taxon>
        <taxon>Prevotellaceae</taxon>
        <taxon>Alloprevotella</taxon>
    </lineage>
</organism>
<dbReference type="AlphaFoldDB" id="A0A929RXE9"/>
<accession>A0A929RXE9</accession>
<keyword evidence="2" id="KW-0732">Signal</keyword>
<dbReference type="GO" id="GO:0016787">
    <property type="term" value="F:hydrolase activity"/>
    <property type="evidence" value="ECO:0007669"/>
    <property type="project" value="UniProtKB-KW"/>
</dbReference>
<sequence length="629" mass="66214">MALKESFNGEARLTMIKRLRKHTYAAATALLVALFALSPSARAQAPGMARIILEAHNVWGDGSGYQLLLDADHNLYGGLIPISGPICDNNTPPTDLFKDFEYKIPANADPSTTPQYMVADGEDYIEIPAGVYDFCIVAPEANQKIWIAGDADGTTRGDDCEFEAGKTYRFTMHIVQSANNDGARLTITENGEPAKFKLWIGDAQVTAENFKSVPITDGTAQYDPLSKRLFLENAIISPTGEGEGLKSMIDGLAIYAEGLNVITTTSATALHNEAPHFAVAGDGRIILSGKSFGFYTAPGSAATFKGCVIDCDGSFGSDDKGAEIHVGNATIKAKGKDKATMCGLQKLTLDGCSIVKPEGADYDASLLGVALNGQLVTDSVVIEAEAVTDFGLAISGVKLTSANYKDIFEFPGVSGNVSFDPENKVLTLQDVVINAEDYNAITSTIDDLTIKILGSNVLSSKYTTISLAAQTTITGGGTLYVKSDRDCALYANGVDLAIDNCQVNAESSTYAIAGSDGTRETLTINNATVTAEGKENGSICDFANVMLVGCDIIQPAGAAFDSSLHGIALNGAIVTSKVVIGDPSGIHTPVIDAAAKRGVYTLSGVQLKTDVKDLPKGIYVVNGKKMVKK</sequence>
<reference evidence="4" key="1">
    <citation type="submission" date="2020-04" db="EMBL/GenBank/DDBJ databases">
        <title>Deep metagenomics examines the oral microbiome during advanced dental caries in children, revealing novel taxa and co-occurrences with host molecules.</title>
        <authorList>
            <person name="Baker J.L."/>
            <person name="Morton J.T."/>
            <person name="Dinis M."/>
            <person name="Alvarez R."/>
            <person name="Tran N.C."/>
            <person name="Knight R."/>
            <person name="Edlund A."/>
        </authorList>
    </citation>
    <scope>NUCLEOTIDE SEQUENCE</scope>
    <source>
        <strain evidence="4">JCVI_34_bin.1</strain>
    </source>
</reference>
<dbReference type="Pfam" id="PF10365">
    <property type="entry name" value="DUF2436"/>
    <property type="match status" value="1"/>
</dbReference>
<feature type="signal peptide" evidence="2">
    <location>
        <begin position="1"/>
        <end position="43"/>
    </location>
</feature>
<keyword evidence="1" id="KW-0378">Hydrolase</keyword>
<evidence type="ECO:0000313" key="5">
    <source>
        <dbReference type="Proteomes" id="UP000704068"/>
    </source>
</evidence>
<feature type="domain" description="Peptidase C25 gingipain C-terminal" evidence="3">
    <location>
        <begin position="36"/>
        <end position="177"/>
    </location>
</feature>
<gene>
    <name evidence="4" type="ORF">HXK21_00285</name>
</gene>
<evidence type="ECO:0000313" key="4">
    <source>
        <dbReference type="EMBL" id="MBF0969469.1"/>
    </source>
</evidence>
<feature type="chain" id="PRO_5037323346" evidence="2">
    <location>
        <begin position="44"/>
        <end position="629"/>
    </location>
</feature>
<evidence type="ECO:0000256" key="2">
    <source>
        <dbReference type="SAM" id="SignalP"/>
    </source>
</evidence>
<evidence type="ECO:0000259" key="3">
    <source>
        <dbReference type="Pfam" id="PF10365"/>
    </source>
</evidence>
<comment type="caution">
    <text evidence="4">The sequence shown here is derived from an EMBL/GenBank/DDBJ whole genome shotgun (WGS) entry which is preliminary data.</text>
</comment>
<dbReference type="EMBL" id="JABZGR010000001">
    <property type="protein sequence ID" value="MBF0969469.1"/>
    <property type="molecule type" value="Genomic_DNA"/>
</dbReference>
<evidence type="ECO:0000256" key="1">
    <source>
        <dbReference type="ARBA" id="ARBA00022801"/>
    </source>
</evidence>